<dbReference type="EMBL" id="FQUL01000004">
    <property type="protein sequence ID" value="SHE38716.1"/>
    <property type="molecule type" value="Genomic_DNA"/>
</dbReference>
<dbReference type="CDD" id="cd07067">
    <property type="entry name" value="HP_PGM_like"/>
    <property type="match status" value="1"/>
</dbReference>
<evidence type="ECO:0000313" key="1">
    <source>
        <dbReference type="EMBL" id="SHE38716.1"/>
    </source>
</evidence>
<name>A0A1M4T2P1_9ACTN</name>
<dbReference type="SMART" id="SM00855">
    <property type="entry name" value="PGAM"/>
    <property type="match status" value="1"/>
</dbReference>
<dbReference type="SUPFAM" id="SSF53254">
    <property type="entry name" value="Phosphoglycerate mutase-like"/>
    <property type="match status" value="1"/>
</dbReference>
<evidence type="ECO:0000313" key="2">
    <source>
        <dbReference type="Proteomes" id="UP000184295"/>
    </source>
</evidence>
<reference evidence="2" key="1">
    <citation type="submission" date="2016-11" db="EMBL/GenBank/DDBJ databases">
        <authorList>
            <person name="Varghese N."/>
            <person name="Submissions S."/>
        </authorList>
    </citation>
    <scope>NUCLEOTIDE SEQUENCE [LARGE SCALE GENOMIC DNA]</scope>
    <source>
        <strain evidence="2">DSM 19514</strain>
    </source>
</reference>
<dbReference type="InterPro" id="IPR029033">
    <property type="entry name" value="His_PPase_superfam"/>
</dbReference>
<accession>A0A1M4T2P1</accession>
<sequence length="176" mass="19497">MRVLIVRHAKAGRRESWDQDDELRPLDPGGVTQAKSLAQRLVGAGITKILSSPYLRCIETVQPLGESLNIQIETDDRLREDTDFEALSSFLASLETEGVIVACTHGNVATELVEILLGPHLEEVDYPLRCAKASLWDLDLSRDKVMRATYVEGDSETTYITDGVARRTTSGQLAKR</sequence>
<dbReference type="Proteomes" id="UP000184295">
    <property type="component" value="Unassembled WGS sequence"/>
</dbReference>
<dbReference type="STRING" id="1121881.SAMN02745225_00469"/>
<keyword evidence="2" id="KW-1185">Reference proteome</keyword>
<organism evidence="1 2">
    <name type="scientific">Ferrithrix thermotolerans DSM 19514</name>
    <dbReference type="NCBI Taxonomy" id="1121881"/>
    <lineage>
        <taxon>Bacteria</taxon>
        <taxon>Bacillati</taxon>
        <taxon>Actinomycetota</taxon>
        <taxon>Acidimicrobiia</taxon>
        <taxon>Acidimicrobiales</taxon>
        <taxon>Acidimicrobiaceae</taxon>
        <taxon>Ferrithrix</taxon>
    </lineage>
</organism>
<proteinExistence type="predicted"/>
<dbReference type="RefSeq" id="WP_072788355.1">
    <property type="nucleotide sequence ID" value="NZ_FQUL01000004.1"/>
</dbReference>
<dbReference type="AlphaFoldDB" id="A0A1M4T2P1"/>
<protein>
    <submittedName>
        <fullName evidence="1">8-oxo-dGTP diphosphatase</fullName>
    </submittedName>
</protein>
<dbReference type="OrthoDB" id="4287477at2"/>
<gene>
    <name evidence="1" type="ORF">SAMN02745225_00469</name>
</gene>
<dbReference type="Pfam" id="PF00300">
    <property type="entry name" value="His_Phos_1"/>
    <property type="match status" value="1"/>
</dbReference>
<dbReference type="InterPro" id="IPR013078">
    <property type="entry name" value="His_Pase_superF_clade-1"/>
</dbReference>
<dbReference type="Gene3D" id="3.40.50.1240">
    <property type="entry name" value="Phosphoglycerate mutase-like"/>
    <property type="match status" value="1"/>
</dbReference>